<accession>A0A0E9TRA8</accession>
<reference evidence="2" key="2">
    <citation type="journal article" date="2015" name="Fish Shellfish Immunol.">
        <title>Early steps in the European eel (Anguilla anguilla)-Vibrio vulnificus interaction in the gills: Role of the RtxA13 toxin.</title>
        <authorList>
            <person name="Callol A."/>
            <person name="Pajuelo D."/>
            <person name="Ebbesson L."/>
            <person name="Teles M."/>
            <person name="MacKenzie S."/>
            <person name="Amaro C."/>
        </authorList>
    </citation>
    <scope>NUCLEOTIDE SEQUENCE</scope>
</reference>
<sequence length="51" mass="5323">MGVSSRTAQRMGLQRGSRWRQTSCTPTPPLQGITPGGTRPPAPGSSSPCAR</sequence>
<organism evidence="2">
    <name type="scientific">Anguilla anguilla</name>
    <name type="common">European freshwater eel</name>
    <name type="synonym">Muraena anguilla</name>
    <dbReference type="NCBI Taxonomy" id="7936"/>
    <lineage>
        <taxon>Eukaryota</taxon>
        <taxon>Metazoa</taxon>
        <taxon>Chordata</taxon>
        <taxon>Craniata</taxon>
        <taxon>Vertebrata</taxon>
        <taxon>Euteleostomi</taxon>
        <taxon>Actinopterygii</taxon>
        <taxon>Neopterygii</taxon>
        <taxon>Teleostei</taxon>
        <taxon>Anguilliformes</taxon>
        <taxon>Anguillidae</taxon>
        <taxon>Anguilla</taxon>
    </lineage>
</organism>
<evidence type="ECO:0000256" key="1">
    <source>
        <dbReference type="SAM" id="MobiDB-lite"/>
    </source>
</evidence>
<reference evidence="2" key="1">
    <citation type="submission" date="2014-11" db="EMBL/GenBank/DDBJ databases">
        <authorList>
            <person name="Amaro Gonzalez C."/>
        </authorList>
    </citation>
    <scope>NUCLEOTIDE SEQUENCE</scope>
</reference>
<name>A0A0E9TRA8_ANGAN</name>
<dbReference type="AlphaFoldDB" id="A0A0E9TRA8"/>
<protein>
    <submittedName>
        <fullName evidence="2">Uncharacterized protein</fullName>
    </submittedName>
</protein>
<evidence type="ECO:0000313" key="2">
    <source>
        <dbReference type="EMBL" id="JAH55425.1"/>
    </source>
</evidence>
<feature type="region of interest" description="Disordered" evidence="1">
    <location>
        <begin position="1"/>
        <end position="51"/>
    </location>
</feature>
<proteinExistence type="predicted"/>
<dbReference type="EMBL" id="GBXM01053152">
    <property type="protein sequence ID" value="JAH55425.1"/>
    <property type="molecule type" value="Transcribed_RNA"/>
</dbReference>